<feature type="domain" description="N-acetyltransferase" evidence="1">
    <location>
        <begin position="1"/>
        <end position="147"/>
    </location>
</feature>
<dbReference type="PANTHER" id="PTHR43072">
    <property type="entry name" value="N-ACETYLTRANSFERASE"/>
    <property type="match status" value="1"/>
</dbReference>
<proteinExistence type="predicted"/>
<accession>A0ABU0GPJ9</accession>
<dbReference type="Pfam" id="PF00583">
    <property type="entry name" value="Acetyltransf_1"/>
    <property type="match status" value="1"/>
</dbReference>
<reference evidence="2 3" key="1">
    <citation type="submission" date="2023-07" db="EMBL/GenBank/DDBJ databases">
        <title>Genomic Encyclopedia of Type Strains, Phase IV (KMG-IV): sequencing the most valuable type-strain genomes for metagenomic binning, comparative biology and taxonomic classification.</title>
        <authorList>
            <person name="Goeker M."/>
        </authorList>
    </citation>
    <scope>NUCLEOTIDE SEQUENCE [LARGE SCALE GENOMIC DNA]</scope>
    <source>
        <strain evidence="2 3">DSM 16419</strain>
    </source>
</reference>
<name>A0ABU0GPJ9_9BACL</name>
<dbReference type="InterPro" id="IPR016181">
    <property type="entry name" value="Acyl_CoA_acyltransferase"/>
</dbReference>
<dbReference type="InterPro" id="IPR000182">
    <property type="entry name" value="GNAT_dom"/>
</dbReference>
<dbReference type="EMBL" id="JAUSWB010000001">
    <property type="protein sequence ID" value="MDQ0427257.1"/>
    <property type="molecule type" value="Genomic_DNA"/>
</dbReference>
<dbReference type="Gene3D" id="3.40.630.30">
    <property type="match status" value="1"/>
</dbReference>
<keyword evidence="3" id="KW-1185">Reference proteome</keyword>
<sequence>MHIERVTLDTVERVVPLFDGYRQFYGQQEDKQAAHHFLEERILKEESIIFIAFVEGEAAGFVQLYPIFSSVSLKRAYILNDLYVDPRFRKQGAGKQLMEKSFEYCEEKDARFVALETATDNVQAQKLYEQMGMNQEEMLHYSKVWEK</sequence>
<dbReference type="SUPFAM" id="SSF55729">
    <property type="entry name" value="Acyl-CoA N-acyltransferases (Nat)"/>
    <property type="match status" value="1"/>
</dbReference>
<evidence type="ECO:0000313" key="3">
    <source>
        <dbReference type="Proteomes" id="UP001241988"/>
    </source>
</evidence>
<organism evidence="2 3">
    <name type="scientific">Planomicrobium stackebrandtii</name>
    <dbReference type="NCBI Taxonomy" id="253160"/>
    <lineage>
        <taxon>Bacteria</taxon>
        <taxon>Bacillati</taxon>
        <taxon>Bacillota</taxon>
        <taxon>Bacilli</taxon>
        <taxon>Bacillales</taxon>
        <taxon>Caryophanaceae</taxon>
        <taxon>Planomicrobium</taxon>
    </lineage>
</organism>
<dbReference type="Proteomes" id="UP001241988">
    <property type="component" value="Unassembled WGS sequence"/>
</dbReference>
<evidence type="ECO:0000313" key="2">
    <source>
        <dbReference type="EMBL" id="MDQ0427257.1"/>
    </source>
</evidence>
<gene>
    <name evidence="2" type="ORF">QOZ98_000082</name>
</gene>
<comment type="caution">
    <text evidence="2">The sequence shown here is derived from an EMBL/GenBank/DDBJ whole genome shotgun (WGS) entry which is preliminary data.</text>
</comment>
<dbReference type="CDD" id="cd04301">
    <property type="entry name" value="NAT_SF"/>
    <property type="match status" value="1"/>
</dbReference>
<dbReference type="RefSeq" id="WP_308785582.1">
    <property type="nucleotide sequence ID" value="NZ_JAUSWB010000001.1"/>
</dbReference>
<protein>
    <submittedName>
        <fullName evidence="2">Ribosomal protein S18 acetylase RimI-like enzyme</fullName>
    </submittedName>
</protein>
<dbReference type="PANTHER" id="PTHR43072:SF60">
    <property type="entry name" value="L-2,4-DIAMINOBUTYRIC ACID ACETYLTRANSFERASE"/>
    <property type="match status" value="1"/>
</dbReference>
<dbReference type="PROSITE" id="PS51186">
    <property type="entry name" value="GNAT"/>
    <property type="match status" value="1"/>
</dbReference>
<evidence type="ECO:0000259" key="1">
    <source>
        <dbReference type="PROSITE" id="PS51186"/>
    </source>
</evidence>